<reference evidence="2 3" key="1">
    <citation type="journal article" date="2021" name="Environ. Microbiol.">
        <title>Gene family expansions and transcriptome signatures uncover fungal adaptations to wood decay.</title>
        <authorList>
            <person name="Hage H."/>
            <person name="Miyauchi S."/>
            <person name="Viragh M."/>
            <person name="Drula E."/>
            <person name="Min B."/>
            <person name="Chaduli D."/>
            <person name="Navarro D."/>
            <person name="Favel A."/>
            <person name="Norest M."/>
            <person name="Lesage-Meessen L."/>
            <person name="Balint B."/>
            <person name="Merenyi Z."/>
            <person name="de Eugenio L."/>
            <person name="Morin E."/>
            <person name="Martinez A.T."/>
            <person name="Baldrian P."/>
            <person name="Stursova M."/>
            <person name="Martinez M.J."/>
            <person name="Novotny C."/>
            <person name="Magnuson J.K."/>
            <person name="Spatafora J.W."/>
            <person name="Maurice S."/>
            <person name="Pangilinan J."/>
            <person name="Andreopoulos W."/>
            <person name="LaButti K."/>
            <person name="Hundley H."/>
            <person name="Na H."/>
            <person name="Kuo A."/>
            <person name="Barry K."/>
            <person name="Lipzen A."/>
            <person name="Henrissat B."/>
            <person name="Riley R."/>
            <person name="Ahrendt S."/>
            <person name="Nagy L.G."/>
            <person name="Grigoriev I.V."/>
            <person name="Martin F."/>
            <person name="Rosso M.N."/>
        </authorList>
    </citation>
    <scope>NUCLEOTIDE SEQUENCE [LARGE SCALE GENOMIC DNA]</scope>
    <source>
        <strain evidence="2 3">CIRM-BRFM 1785</strain>
    </source>
</reference>
<name>A0ABQ8K5C6_9APHY</name>
<feature type="compositionally biased region" description="Low complexity" evidence="1">
    <location>
        <begin position="1"/>
        <end position="15"/>
    </location>
</feature>
<accession>A0ABQ8K5C6</accession>
<sequence length="201" mass="22800">MSTSSHSDSASTSRSPPMKASRRMWPSADDQAHRQESPGVDPRLLIGKVLKGIRRSPAHPCVTLYFTDNTSYQVRVDGYDPKHRGIPKTLESDSNFEPYLASPGEHFDVHLTVVNAAKVTLSDKAFDAGGRGTRWDQAHSGIALKFEEDGHWRCIWAQLAEYDDRHPVTCTFRSYHDVYLDVVRPPSKKPKSNRRRGRNRR</sequence>
<gene>
    <name evidence="2" type="ORF">C8Q71DRAFT_815334</name>
</gene>
<dbReference type="GeneID" id="72006831"/>
<comment type="caution">
    <text evidence="2">The sequence shown here is derived from an EMBL/GenBank/DDBJ whole genome shotgun (WGS) entry which is preliminary data.</text>
</comment>
<protein>
    <submittedName>
        <fullName evidence="2">Uncharacterized protein</fullName>
    </submittedName>
</protein>
<dbReference type="EMBL" id="JADCUA010000022">
    <property type="protein sequence ID" value="KAH9832192.1"/>
    <property type="molecule type" value="Genomic_DNA"/>
</dbReference>
<evidence type="ECO:0000313" key="3">
    <source>
        <dbReference type="Proteomes" id="UP000814176"/>
    </source>
</evidence>
<dbReference type="RefSeq" id="XP_047775211.1">
    <property type="nucleotide sequence ID" value="XM_047926099.1"/>
</dbReference>
<keyword evidence="3" id="KW-1185">Reference proteome</keyword>
<evidence type="ECO:0000313" key="2">
    <source>
        <dbReference type="EMBL" id="KAH9832192.1"/>
    </source>
</evidence>
<feature type="region of interest" description="Disordered" evidence="1">
    <location>
        <begin position="1"/>
        <end position="40"/>
    </location>
</feature>
<proteinExistence type="predicted"/>
<dbReference type="Proteomes" id="UP000814176">
    <property type="component" value="Unassembled WGS sequence"/>
</dbReference>
<evidence type="ECO:0000256" key="1">
    <source>
        <dbReference type="SAM" id="MobiDB-lite"/>
    </source>
</evidence>
<organism evidence="2 3">
    <name type="scientific">Rhodofomes roseus</name>
    <dbReference type="NCBI Taxonomy" id="34475"/>
    <lineage>
        <taxon>Eukaryota</taxon>
        <taxon>Fungi</taxon>
        <taxon>Dikarya</taxon>
        <taxon>Basidiomycota</taxon>
        <taxon>Agaricomycotina</taxon>
        <taxon>Agaricomycetes</taxon>
        <taxon>Polyporales</taxon>
        <taxon>Rhodofomes</taxon>
    </lineage>
</organism>